<dbReference type="PANTHER" id="PTHR30469">
    <property type="entry name" value="MULTIDRUG RESISTANCE PROTEIN MDTA"/>
    <property type="match status" value="1"/>
</dbReference>
<dbReference type="Gene3D" id="1.10.287.470">
    <property type="entry name" value="Helix hairpin bin"/>
    <property type="match status" value="1"/>
</dbReference>
<sequence>MKKQQLLAVAILAAVVAWMALPHNAETVNLASLQTPTRVVVLPEGLAESESPGVVTVRAERISPQSYTEKIRVRGQTQAFRHVEIRAEEAGRVIGEPVARGARVQKGDLLCEIAIDNRQVNLDESLSRREQAQFEYAAALDLQEKGLQSDVIVAQLKAALESSKASVARAELALAKTKIVAPFDGVVETRIIEVGDLLNIGTVCASVLDDSPMLLVGLVPEQEVGALSVGAQVSGRLLSGEFVEGTVSYLARAADAISRSYRIEIEVHPQYQNLREGITVELQVNANNINAYRIPSSALTLDDTGAIGIKTLDRNNTVQFYNIQIVGDETNQLDPGIWVTGMQGDITLVTLGQEIVFPGQIVEVNFDWDQ</sequence>
<gene>
    <name evidence="5" type="ORF">CNF02_11800</name>
</gene>
<dbReference type="Gene3D" id="2.40.30.170">
    <property type="match status" value="1"/>
</dbReference>
<evidence type="ECO:0000313" key="5">
    <source>
        <dbReference type="EMBL" id="PDH32460.1"/>
    </source>
</evidence>
<dbReference type="GO" id="GO:0015562">
    <property type="term" value="F:efflux transmembrane transporter activity"/>
    <property type="evidence" value="ECO:0007669"/>
    <property type="project" value="TreeGrafter"/>
</dbReference>
<protein>
    <submittedName>
        <fullName evidence="5">Efflux transporter periplasmic adaptor subunit</fullName>
    </submittedName>
</protein>
<comment type="caution">
    <text evidence="5">The sequence shown here is derived from an EMBL/GenBank/DDBJ whole genome shotgun (WGS) entry which is preliminary data.</text>
</comment>
<dbReference type="EMBL" id="NTJZ01000016">
    <property type="protein sequence ID" value="PDH32460.1"/>
    <property type="molecule type" value="Genomic_DNA"/>
</dbReference>
<evidence type="ECO:0000256" key="2">
    <source>
        <dbReference type="SAM" id="SignalP"/>
    </source>
</evidence>
<keyword evidence="2" id="KW-0732">Signal</keyword>
<dbReference type="Pfam" id="PF25954">
    <property type="entry name" value="Beta-barrel_RND_2"/>
    <property type="match status" value="1"/>
</dbReference>
<dbReference type="SUPFAM" id="SSF111369">
    <property type="entry name" value="HlyD-like secretion proteins"/>
    <property type="match status" value="1"/>
</dbReference>
<dbReference type="Proteomes" id="UP000219329">
    <property type="component" value="Unassembled WGS sequence"/>
</dbReference>
<dbReference type="Gene3D" id="2.40.50.100">
    <property type="match status" value="1"/>
</dbReference>
<feature type="domain" description="CusB-like beta-barrel" evidence="4">
    <location>
        <begin position="219"/>
        <end position="286"/>
    </location>
</feature>
<dbReference type="NCBIfam" id="TIGR01730">
    <property type="entry name" value="RND_mfp"/>
    <property type="match status" value="1"/>
</dbReference>
<dbReference type="Pfam" id="PF25917">
    <property type="entry name" value="BSH_RND"/>
    <property type="match status" value="1"/>
</dbReference>
<dbReference type="AlphaFoldDB" id="A0A2A5W7K9"/>
<feature type="chain" id="PRO_5012088507" evidence="2">
    <location>
        <begin position="26"/>
        <end position="370"/>
    </location>
</feature>
<dbReference type="InterPro" id="IPR058625">
    <property type="entry name" value="MdtA-like_BSH"/>
</dbReference>
<evidence type="ECO:0000256" key="1">
    <source>
        <dbReference type="ARBA" id="ARBA00009477"/>
    </source>
</evidence>
<proteinExistence type="inferred from homology"/>
<dbReference type="PANTHER" id="PTHR30469:SF29">
    <property type="entry name" value="BLR2860 PROTEIN"/>
    <property type="match status" value="1"/>
</dbReference>
<feature type="signal peptide" evidence="2">
    <location>
        <begin position="1"/>
        <end position="25"/>
    </location>
</feature>
<dbReference type="GO" id="GO:1990281">
    <property type="term" value="C:efflux pump complex"/>
    <property type="evidence" value="ECO:0007669"/>
    <property type="project" value="TreeGrafter"/>
</dbReference>
<evidence type="ECO:0000313" key="6">
    <source>
        <dbReference type="Proteomes" id="UP000219329"/>
    </source>
</evidence>
<name>A0A2A5W7K9_9GAMM</name>
<evidence type="ECO:0000259" key="3">
    <source>
        <dbReference type="Pfam" id="PF25917"/>
    </source>
</evidence>
<dbReference type="InterPro" id="IPR058792">
    <property type="entry name" value="Beta-barrel_RND_2"/>
</dbReference>
<dbReference type="InterPro" id="IPR006143">
    <property type="entry name" value="RND_pump_MFP"/>
</dbReference>
<reference evidence="5 6" key="1">
    <citation type="submission" date="2017-08" db="EMBL/GenBank/DDBJ databases">
        <title>Fine stratification of microbial communities through a metagenomic profile of the photic zone.</title>
        <authorList>
            <person name="Haro-Moreno J.M."/>
            <person name="Lopez-Perez M."/>
            <person name="De La Torre J."/>
            <person name="Picazo A."/>
            <person name="Camacho A."/>
            <person name="Rodriguez-Valera F."/>
        </authorList>
    </citation>
    <scope>NUCLEOTIDE SEQUENCE [LARGE SCALE GENOMIC DNA]</scope>
    <source>
        <strain evidence="5">MED-G28</strain>
    </source>
</reference>
<comment type="similarity">
    <text evidence="1">Belongs to the membrane fusion protein (MFP) (TC 8.A.1) family.</text>
</comment>
<accession>A0A2A5W7K9</accession>
<evidence type="ECO:0000259" key="4">
    <source>
        <dbReference type="Pfam" id="PF25954"/>
    </source>
</evidence>
<feature type="domain" description="Multidrug resistance protein MdtA-like barrel-sandwich hybrid" evidence="3">
    <location>
        <begin position="81"/>
        <end position="206"/>
    </location>
</feature>
<organism evidence="5 6">
    <name type="scientific">OM182 bacterium MED-G28</name>
    <dbReference type="NCBI Taxonomy" id="1986256"/>
    <lineage>
        <taxon>Bacteria</taxon>
        <taxon>Pseudomonadati</taxon>
        <taxon>Pseudomonadota</taxon>
        <taxon>Gammaproteobacteria</taxon>
        <taxon>OMG group</taxon>
        <taxon>OM182 clade</taxon>
    </lineage>
</organism>